<keyword evidence="2" id="KW-1185">Reference proteome</keyword>
<organism evidence="1 2">
    <name type="scientific">Vespula pensylvanica</name>
    <name type="common">Western yellow jacket</name>
    <name type="synonym">Wasp</name>
    <dbReference type="NCBI Taxonomy" id="30213"/>
    <lineage>
        <taxon>Eukaryota</taxon>
        <taxon>Metazoa</taxon>
        <taxon>Ecdysozoa</taxon>
        <taxon>Arthropoda</taxon>
        <taxon>Hexapoda</taxon>
        <taxon>Insecta</taxon>
        <taxon>Pterygota</taxon>
        <taxon>Neoptera</taxon>
        <taxon>Endopterygota</taxon>
        <taxon>Hymenoptera</taxon>
        <taxon>Apocrita</taxon>
        <taxon>Aculeata</taxon>
        <taxon>Vespoidea</taxon>
        <taxon>Vespidae</taxon>
        <taxon>Vespinae</taxon>
        <taxon>Vespula</taxon>
    </lineage>
</organism>
<reference evidence="1" key="1">
    <citation type="journal article" date="2020" name="G3 (Bethesda)">
        <title>High-Quality Assemblies for Three Invasive Social Wasps from the &lt;i&gt;Vespula&lt;/i&gt; Genus.</title>
        <authorList>
            <person name="Harrop T.W.R."/>
            <person name="Guhlin J."/>
            <person name="McLaughlin G.M."/>
            <person name="Permina E."/>
            <person name="Stockwell P."/>
            <person name="Gilligan J."/>
            <person name="Le Lec M.F."/>
            <person name="Gruber M.A.M."/>
            <person name="Quinn O."/>
            <person name="Lovegrove M."/>
            <person name="Duncan E.J."/>
            <person name="Remnant E.J."/>
            <person name="Van Eeckhoven J."/>
            <person name="Graham B."/>
            <person name="Knapp R.A."/>
            <person name="Langford K.W."/>
            <person name="Kronenberg Z."/>
            <person name="Press M.O."/>
            <person name="Eacker S.M."/>
            <person name="Wilson-Rankin E.E."/>
            <person name="Purcell J."/>
            <person name="Lester P.J."/>
            <person name="Dearden P.K."/>
        </authorList>
    </citation>
    <scope>NUCLEOTIDE SEQUENCE</scope>
    <source>
        <strain evidence="1">Volc-1</strain>
    </source>
</reference>
<sequence>MNSLNIAHYVRLTLNGSSKSYGNTNLTLHIDVNIGLRGSDGRVLVRQVKGLGFENPVEERGNVTQINLAKKFLGSSDGRAFTRKSLLLDPNLILICLMVNVTLSRCADETAAVYSCS</sequence>
<evidence type="ECO:0000313" key="2">
    <source>
        <dbReference type="Proteomes" id="UP000600918"/>
    </source>
</evidence>
<accession>A0A834N6V0</accession>
<evidence type="ECO:0000313" key="1">
    <source>
        <dbReference type="EMBL" id="KAF7397129.1"/>
    </source>
</evidence>
<dbReference type="Proteomes" id="UP000600918">
    <property type="component" value="Unassembled WGS sequence"/>
</dbReference>
<dbReference type="EMBL" id="JACSDY010000020">
    <property type="protein sequence ID" value="KAF7397129.1"/>
    <property type="molecule type" value="Genomic_DNA"/>
</dbReference>
<gene>
    <name evidence="1" type="ORF">H0235_016666</name>
</gene>
<dbReference type="AlphaFoldDB" id="A0A834N6V0"/>
<protein>
    <submittedName>
        <fullName evidence="1">Uncharacterized protein</fullName>
    </submittedName>
</protein>
<comment type="caution">
    <text evidence="1">The sequence shown here is derived from an EMBL/GenBank/DDBJ whole genome shotgun (WGS) entry which is preliminary data.</text>
</comment>
<proteinExistence type="predicted"/>
<name>A0A834N6V0_VESPE</name>